<comment type="cofactor">
    <cofactor evidence="1">
        <name>Mg(2+)</name>
        <dbReference type="ChEBI" id="CHEBI:18420"/>
    </cofactor>
</comment>
<evidence type="ECO:0000256" key="12">
    <source>
        <dbReference type="ARBA" id="ARBA00022777"/>
    </source>
</evidence>
<evidence type="ECO:0000256" key="25">
    <source>
        <dbReference type="PROSITE-ProRule" id="PRU10141"/>
    </source>
</evidence>
<evidence type="ECO:0000256" key="14">
    <source>
        <dbReference type="ARBA" id="ARBA00022842"/>
    </source>
</evidence>
<dbReference type="InterPro" id="IPR036770">
    <property type="entry name" value="Ankyrin_rpt-contain_sf"/>
</dbReference>
<dbReference type="EMBL" id="AAQR03023810">
    <property type="status" value="NOT_ANNOTATED_CDS"/>
    <property type="molecule type" value="Genomic_DNA"/>
</dbReference>
<dbReference type="eggNOG" id="KOG0192">
    <property type="taxonomic scope" value="Eukaryota"/>
</dbReference>
<dbReference type="GO" id="GO:0005524">
    <property type="term" value="F:ATP binding"/>
    <property type="evidence" value="ECO:0007669"/>
    <property type="project" value="UniProtKB-UniRule"/>
</dbReference>
<dbReference type="EMBL" id="AAQR03023812">
    <property type="status" value="NOT_ANNOTATED_CDS"/>
    <property type="molecule type" value="Genomic_DNA"/>
</dbReference>
<evidence type="ECO:0000256" key="21">
    <source>
        <dbReference type="ARBA" id="ARBA00061647"/>
    </source>
</evidence>
<dbReference type="AlphaFoldDB" id="H0X533"/>
<dbReference type="InterPro" id="IPR011009">
    <property type="entry name" value="Kinase-like_dom_sf"/>
</dbReference>
<evidence type="ECO:0000256" key="18">
    <source>
        <dbReference type="ARBA" id="ARBA00047899"/>
    </source>
</evidence>
<comment type="similarity">
    <text evidence="21">Belongs to the protein kinase superfamily. TKL Ser/Thr protein kinase family. MAP kinase kinase kinase subfamily.</text>
</comment>
<evidence type="ECO:0000256" key="3">
    <source>
        <dbReference type="ARBA" id="ARBA00004496"/>
    </source>
</evidence>
<dbReference type="GO" id="GO:0005737">
    <property type="term" value="C:cytoplasm"/>
    <property type="evidence" value="ECO:0007669"/>
    <property type="project" value="UniProtKB-SubCell"/>
</dbReference>
<dbReference type="PROSITE" id="PS50297">
    <property type="entry name" value="ANK_REP_REGION"/>
    <property type="match status" value="5"/>
</dbReference>
<dbReference type="EMBL" id="AAQR03023807">
    <property type="status" value="NOT_ANNOTATED_CDS"/>
    <property type="molecule type" value="Genomic_DNA"/>
</dbReference>
<dbReference type="Pfam" id="PF00023">
    <property type="entry name" value="Ank"/>
    <property type="match status" value="1"/>
</dbReference>
<dbReference type="PROSITE" id="PS50088">
    <property type="entry name" value="ANK_REPEAT"/>
    <property type="match status" value="5"/>
</dbReference>
<evidence type="ECO:0000256" key="16">
    <source>
        <dbReference type="ARBA" id="ARBA00023054"/>
    </source>
</evidence>
<keyword evidence="17" id="KW-0539">Nucleus</keyword>
<accession>H0X533</accession>
<dbReference type="GO" id="GO:0002027">
    <property type="term" value="P:regulation of heart rate"/>
    <property type="evidence" value="ECO:0007669"/>
    <property type="project" value="Ensembl"/>
</dbReference>
<comment type="catalytic activity">
    <reaction evidence="18">
        <text>L-threonyl-[protein] + ATP = O-phospho-L-threonyl-[protein] + ADP + H(+)</text>
        <dbReference type="Rhea" id="RHEA:46608"/>
        <dbReference type="Rhea" id="RHEA-COMP:11060"/>
        <dbReference type="Rhea" id="RHEA-COMP:11605"/>
        <dbReference type="ChEBI" id="CHEBI:15378"/>
        <dbReference type="ChEBI" id="CHEBI:30013"/>
        <dbReference type="ChEBI" id="CHEBI:30616"/>
        <dbReference type="ChEBI" id="CHEBI:61977"/>
        <dbReference type="ChEBI" id="CHEBI:456216"/>
        <dbReference type="EC" id="2.7.11.1"/>
    </reaction>
</comment>
<dbReference type="Ensembl" id="ENSOGAT00000011582.2">
    <property type="protein sequence ID" value="ENSOGAP00000010360.2"/>
    <property type="gene ID" value="ENSOGAG00000011573.2"/>
</dbReference>
<dbReference type="FunCoup" id="H0X533">
    <property type="interactions" value="1717"/>
</dbReference>
<dbReference type="EMBL" id="AAQR03023809">
    <property type="status" value="NOT_ANNOTATED_CDS"/>
    <property type="molecule type" value="Genomic_DNA"/>
</dbReference>
<evidence type="ECO:0000256" key="7">
    <source>
        <dbReference type="ARBA" id="ARBA00022553"/>
    </source>
</evidence>
<dbReference type="PROSITE" id="PS50011">
    <property type="entry name" value="PROTEIN_KINASE_DOM"/>
    <property type="match status" value="1"/>
</dbReference>
<reference evidence="27" key="2">
    <citation type="submission" date="2025-08" db="UniProtKB">
        <authorList>
            <consortium name="Ensembl"/>
        </authorList>
    </citation>
    <scope>IDENTIFICATION</scope>
</reference>
<evidence type="ECO:0000256" key="8">
    <source>
        <dbReference type="ARBA" id="ARBA00022679"/>
    </source>
</evidence>
<evidence type="ECO:0000256" key="13">
    <source>
        <dbReference type="ARBA" id="ARBA00022840"/>
    </source>
</evidence>
<dbReference type="Pfam" id="PF07714">
    <property type="entry name" value="PK_Tyr_Ser-Thr"/>
    <property type="match status" value="1"/>
</dbReference>
<dbReference type="HOGENOM" id="CLU_017658_0_0_1"/>
<evidence type="ECO:0000256" key="20">
    <source>
        <dbReference type="ARBA" id="ARBA00053218"/>
    </source>
</evidence>
<evidence type="ECO:0000313" key="28">
    <source>
        <dbReference type="Proteomes" id="UP000005225"/>
    </source>
</evidence>
<dbReference type="GO" id="GO:0055117">
    <property type="term" value="P:regulation of cardiac muscle contraction"/>
    <property type="evidence" value="ECO:0007669"/>
    <property type="project" value="Ensembl"/>
</dbReference>
<dbReference type="FunFam" id="1.25.40.20:FF:000155">
    <property type="entry name" value="Serine/threonine-protein kinase TNNI3K"/>
    <property type="match status" value="1"/>
</dbReference>
<feature type="repeat" description="ANK" evidence="24">
    <location>
        <begin position="199"/>
        <end position="231"/>
    </location>
</feature>
<keyword evidence="10" id="KW-0677">Repeat</keyword>
<dbReference type="GO" id="GO:0004674">
    <property type="term" value="F:protein serine/threonine kinase activity"/>
    <property type="evidence" value="ECO:0007669"/>
    <property type="project" value="UniProtKB-KW"/>
</dbReference>
<dbReference type="SUPFAM" id="SSF48403">
    <property type="entry name" value="Ankyrin repeat"/>
    <property type="match status" value="1"/>
</dbReference>
<keyword evidence="16" id="KW-0175">Coiled coil</keyword>
<evidence type="ECO:0000256" key="5">
    <source>
        <dbReference type="ARBA" id="ARBA00022490"/>
    </source>
</evidence>
<dbReference type="Gene3D" id="1.10.510.10">
    <property type="entry name" value="Transferase(Phosphotransferase) domain 1"/>
    <property type="match status" value="1"/>
</dbReference>
<evidence type="ECO:0000256" key="4">
    <source>
        <dbReference type="ARBA" id="ARBA00012513"/>
    </source>
</evidence>
<dbReference type="GeneTree" id="ENSGT00940000159131"/>
<evidence type="ECO:0000256" key="1">
    <source>
        <dbReference type="ARBA" id="ARBA00001946"/>
    </source>
</evidence>
<evidence type="ECO:0000256" key="23">
    <source>
        <dbReference type="ARBA" id="ARBA00078431"/>
    </source>
</evidence>
<dbReference type="GO" id="GO:0046872">
    <property type="term" value="F:metal ion binding"/>
    <property type="evidence" value="ECO:0007669"/>
    <property type="project" value="UniProtKB-KW"/>
</dbReference>
<dbReference type="OMA" id="EMINQSF"/>
<reference evidence="28" key="1">
    <citation type="submission" date="2011-03" db="EMBL/GenBank/DDBJ databases">
        <title>Version 3 of the genome sequence of Otolemur garnettii (Bushbaby).</title>
        <authorList>
            <consortium name="The Broad Institute Genome Sequencing Platform"/>
            <person name="Di Palma F."/>
            <person name="Johnson J."/>
            <person name="Lander E.S."/>
            <person name="Lindblad-Toh K."/>
            <person name="Jaffe D.B."/>
            <person name="Gnerre S."/>
            <person name="MacCallum I."/>
            <person name="Przybylski D."/>
            <person name="Ribeiro F.J."/>
            <person name="Burton J.N."/>
            <person name="Walker B.J."/>
            <person name="Sharpe T."/>
            <person name="Hall G."/>
        </authorList>
    </citation>
    <scope>NUCLEOTIDE SEQUENCE [LARGE SCALE GENOMIC DNA]</scope>
</reference>
<feature type="binding site" evidence="25">
    <location>
        <position position="492"/>
    </location>
    <ligand>
        <name>ATP</name>
        <dbReference type="ChEBI" id="CHEBI:30616"/>
    </ligand>
</feature>
<dbReference type="PROSITE" id="PS00107">
    <property type="entry name" value="PROTEIN_KINASE_ATP"/>
    <property type="match status" value="1"/>
</dbReference>
<dbReference type="GO" id="GO:1903779">
    <property type="term" value="P:regulation of cardiac conduction"/>
    <property type="evidence" value="ECO:0007669"/>
    <property type="project" value="Ensembl"/>
</dbReference>
<dbReference type="GO" id="GO:0005634">
    <property type="term" value="C:nucleus"/>
    <property type="evidence" value="ECO:0007669"/>
    <property type="project" value="UniProtKB-SubCell"/>
</dbReference>
<keyword evidence="28" id="KW-1185">Reference proteome</keyword>
<keyword evidence="12" id="KW-0418">Kinase</keyword>
<dbReference type="Gene3D" id="1.25.40.20">
    <property type="entry name" value="Ankyrin repeat-containing domain"/>
    <property type="match status" value="3"/>
</dbReference>
<organism evidence="27 28">
    <name type="scientific">Otolemur garnettii</name>
    <name type="common">Small-eared galago</name>
    <name type="synonym">Garnett's greater bushbaby</name>
    <dbReference type="NCBI Taxonomy" id="30611"/>
    <lineage>
        <taxon>Eukaryota</taxon>
        <taxon>Metazoa</taxon>
        <taxon>Chordata</taxon>
        <taxon>Craniata</taxon>
        <taxon>Vertebrata</taxon>
        <taxon>Euteleostomi</taxon>
        <taxon>Mammalia</taxon>
        <taxon>Eutheria</taxon>
        <taxon>Euarchontoglires</taxon>
        <taxon>Primates</taxon>
        <taxon>Strepsirrhini</taxon>
        <taxon>Lorisiformes</taxon>
        <taxon>Galagidae</taxon>
        <taxon>Otolemur</taxon>
    </lineage>
</organism>
<evidence type="ECO:0000256" key="17">
    <source>
        <dbReference type="ARBA" id="ARBA00023242"/>
    </source>
</evidence>
<dbReference type="EMBL" id="AAQR03023806">
    <property type="status" value="NOT_ANNOTATED_CDS"/>
    <property type="molecule type" value="Genomic_DNA"/>
</dbReference>
<comment type="subcellular location">
    <subcellularLocation>
        <location evidence="3">Cytoplasm</location>
    </subcellularLocation>
    <subcellularLocation>
        <location evidence="2">Nucleus</location>
    </subcellularLocation>
</comment>
<dbReference type="InterPro" id="IPR017441">
    <property type="entry name" value="Protein_kinase_ATP_BS"/>
</dbReference>
<feature type="repeat" description="ANK" evidence="24">
    <location>
        <begin position="100"/>
        <end position="132"/>
    </location>
</feature>
<dbReference type="GO" id="GO:0086069">
    <property type="term" value="P:bundle of His cell to Purkinje myocyte communication"/>
    <property type="evidence" value="ECO:0007669"/>
    <property type="project" value="Ensembl"/>
</dbReference>
<keyword evidence="8" id="KW-0808">Transferase</keyword>
<dbReference type="FunFam" id="1.25.40.20:FF:000089">
    <property type="entry name" value="serine/threonine-protein kinase TNNI3K"/>
    <property type="match status" value="1"/>
</dbReference>
<keyword evidence="5" id="KW-0963">Cytoplasm</keyword>
<dbReference type="EMBL" id="AAQR03023811">
    <property type="status" value="NOT_ANNOTATED_CDS"/>
    <property type="molecule type" value="Genomic_DNA"/>
</dbReference>
<dbReference type="InterPro" id="IPR001245">
    <property type="entry name" value="Ser-Thr/Tyr_kinase_cat_dom"/>
</dbReference>
<dbReference type="Proteomes" id="UP000005225">
    <property type="component" value="Unassembled WGS sequence"/>
</dbReference>
<keyword evidence="7" id="KW-0597">Phosphoprotein</keyword>
<dbReference type="FunFam" id="1.25.40.20:FF:000077">
    <property type="entry name" value="Serine/threonine-protein kinase TNNI3K"/>
    <property type="match status" value="1"/>
</dbReference>
<dbReference type="PRINTS" id="PR01415">
    <property type="entry name" value="ANKYRIN"/>
</dbReference>
<comment type="catalytic activity">
    <reaction evidence="19">
        <text>L-seryl-[protein] + ATP = O-phospho-L-seryl-[protein] + ADP + H(+)</text>
        <dbReference type="Rhea" id="RHEA:17989"/>
        <dbReference type="Rhea" id="RHEA-COMP:9863"/>
        <dbReference type="Rhea" id="RHEA-COMP:11604"/>
        <dbReference type="ChEBI" id="CHEBI:15378"/>
        <dbReference type="ChEBI" id="CHEBI:29999"/>
        <dbReference type="ChEBI" id="CHEBI:30616"/>
        <dbReference type="ChEBI" id="CHEBI:83421"/>
        <dbReference type="ChEBI" id="CHEBI:456216"/>
        <dbReference type="EC" id="2.7.11.1"/>
    </reaction>
</comment>
<evidence type="ECO:0000256" key="11">
    <source>
        <dbReference type="ARBA" id="ARBA00022741"/>
    </source>
</evidence>
<dbReference type="InterPro" id="IPR000719">
    <property type="entry name" value="Prot_kinase_dom"/>
</dbReference>
<evidence type="ECO:0000259" key="26">
    <source>
        <dbReference type="PROSITE" id="PS50011"/>
    </source>
</evidence>
<dbReference type="SUPFAM" id="SSF56112">
    <property type="entry name" value="Protein kinase-like (PK-like)"/>
    <property type="match status" value="1"/>
</dbReference>
<dbReference type="EC" id="2.7.11.1" evidence="4"/>
<evidence type="ECO:0000256" key="10">
    <source>
        <dbReference type="ARBA" id="ARBA00022737"/>
    </source>
</evidence>
<keyword evidence="15 24" id="KW-0040">ANK repeat</keyword>
<dbReference type="InterPro" id="IPR002110">
    <property type="entry name" value="Ankyrin_rpt"/>
</dbReference>
<dbReference type="InParanoid" id="H0X533"/>
<evidence type="ECO:0000256" key="15">
    <source>
        <dbReference type="ARBA" id="ARBA00023043"/>
    </source>
</evidence>
<evidence type="ECO:0000256" key="24">
    <source>
        <dbReference type="PROSITE-ProRule" id="PRU00023"/>
    </source>
</evidence>
<keyword evidence="14" id="KW-0460">Magnesium</keyword>
<dbReference type="SMART" id="SM00248">
    <property type="entry name" value="ANK"/>
    <property type="match status" value="10"/>
</dbReference>
<evidence type="ECO:0000256" key="22">
    <source>
        <dbReference type="ARBA" id="ARBA00074341"/>
    </source>
</evidence>
<keyword evidence="11 25" id="KW-0547">Nucleotide-binding</keyword>
<proteinExistence type="inferred from homology"/>
<feature type="repeat" description="ANK" evidence="24">
    <location>
        <begin position="169"/>
        <end position="198"/>
    </location>
</feature>
<name>H0X533_OTOGA</name>
<feature type="domain" description="Protein kinase" evidence="26">
    <location>
        <begin position="465"/>
        <end position="623"/>
    </location>
</feature>
<evidence type="ECO:0000313" key="27">
    <source>
        <dbReference type="Ensembl" id="ENSOGAP00000010360.2"/>
    </source>
</evidence>
<feature type="repeat" description="ANK" evidence="24">
    <location>
        <begin position="133"/>
        <end position="165"/>
    </location>
</feature>
<protein>
    <recommendedName>
        <fullName evidence="22">Serine/threonine-protein kinase TNNI3K</fullName>
        <ecNumber evidence="4">2.7.11.1</ecNumber>
    </recommendedName>
    <alternativeName>
        <fullName evidence="23">TNNI3-interacting kinase</fullName>
    </alternativeName>
</protein>
<evidence type="ECO:0000256" key="9">
    <source>
        <dbReference type="ARBA" id="ARBA00022723"/>
    </source>
</evidence>
<dbReference type="PANTHER" id="PTHR24173:SF74">
    <property type="entry name" value="ANKYRIN REPEAT DOMAIN-CONTAINING PROTEIN 16"/>
    <property type="match status" value="1"/>
</dbReference>
<evidence type="ECO:0000256" key="2">
    <source>
        <dbReference type="ARBA" id="ARBA00004123"/>
    </source>
</evidence>
<keyword evidence="13 25" id="KW-0067">ATP-binding</keyword>
<dbReference type="Pfam" id="PF12796">
    <property type="entry name" value="Ank_2"/>
    <property type="match status" value="3"/>
</dbReference>
<dbReference type="STRING" id="30611.ENSOGAP00000010360"/>
<evidence type="ECO:0000256" key="19">
    <source>
        <dbReference type="ARBA" id="ARBA00048679"/>
    </source>
</evidence>
<dbReference type="EMBL" id="AAQR03023808">
    <property type="status" value="NOT_ANNOTATED_CDS"/>
    <property type="molecule type" value="Genomic_DNA"/>
</dbReference>
<sequence length="623" mass="69861">MGNYKSRPTQTCTDEWKKKVSESYVIIIERLEDDLQIKEKELTELRHIFGSDEAFSKVSLNYRTEHGLSLLHLCCICGGNKSHVRTLMLKGLRPSRLTRNGFTALHLAVYKDSAELITSLLHSGADIQQVGYGGLTALHIATLAGHLEAADVLLQHGANVNIQDAVFFTPLHIAAFYGHEQVTRLLLKFGADVNVSGEVGDRPLHLASAKGFLTIAKLLMEEGNKADVNAQDNEDHVPLHFCSRFGHHDIVKYLLQSDLEVHPHVVNIYGDTPLHLSRACYSGKFEVAKEIIQISGTESLTKENIFSETAFHSACTYGKNIDLVKFLLDQNVININHQGRDGHTGLHSACYHGHIRLVQFLLDNGADMNLVACDPSRSSGEKDEQTCLMWAYEKEHDILCTIMVRQGRGQKTEPWNLQIWPKTDGRYFNSNWYLGDVSEVPKKKADVLLLRAGLPSHFHLQLSEIEFHEIIGSGSFGKVYKGRCRNKIVAIKRYRANTYCSKSDVDMFCREVSILCQLNHPCVIQFVGACLNDPSQFAIVTQYISGGSLFSLLHEQKRILDLQSKLIIAVDVAKGMEYLHNLTQPIIHRDLNSVLSILLGFTTLNSHKEKLTCFAHTIILLAQ</sequence>
<feature type="repeat" description="ANK" evidence="24">
    <location>
        <begin position="341"/>
        <end position="373"/>
    </location>
</feature>
<keyword evidence="6" id="KW-0723">Serine/threonine-protein kinase</keyword>
<keyword evidence="9" id="KW-0479">Metal-binding</keyword>
<evidence type="ECO:0000256" key="6">
    <source>
        <dbReference type="ARBA" id="ARBA00022527"/>
    </source>
</evidence>
<comment type="function">
    <text evidence="20">May play a role in cardiac physiology.</text>
</comment>
<dbReference type="PANTHER" id="PTHR24173">
    <property type="entry name" value="ANKYRIN REPEAT CONTAINING"/>
    <property type="match status" value="1"/>
</dbReference>
<reference evidence="27" key="3">
    <citation type="submission" date="2025-09" db="UniProtKB">
        <authorList>
            <consortium name="Ensembl"/>
        </authorList>
    </citation>
    <scope>IDENTIFICATION</scope>
</reference>